<dbReference type="InterPro" id="IPR029058">
    <property type="entry name" value="AB_hydrolase_fold"/>
</dbReference>
<dbReference type="PANTHER" id="PTHR11559">
    <property type="entry name" value="CARBOXYLESTERASE"/>
    <property type="match status" value="1"/>
</dbReference>
<dbReference type="Proteomes" id="UP000283880">
    <property type="component" value="Unassembled WGS sequence"/>
</dbReference>
<evidence type="ECO:0000256" key="1">
    <source>
        <dbReference type="ARBA" id="ARBA00005964"/>
    </source>
</evidence>
<organism evidence="5 6">
    <name type="scientific">Enterocloster asparagiformis</name>
    <dbReference type="NCBI Taxonomy" id="333367"/>
    <lineage>
        <taxon>Bacteria</taxon>
        <taxon>Bacillati</taxon>
        <taxon>Bacillota</taxon>
        <taxon>Clostridia</taxon>
        <taxon>Lachnospirales</taxon>
        <taxon>Lachnospiraceae</taxon>
        <taxon>Enterocloster</taxon>
    </lineage>
</organism>
<keyword evidence="2 3" id="KW-0378">Hydrolase</keyword>
<dbReference type="Gene3D" id="3.40.50.1820">
    <property type="entry name" value="alpha/beta hydrolase"/>
    <property type="match status" value="1"/>
</dbReference>
<accession>A0A413FDH7</accession>
<evidence type="ECO:0000313" key="5">
    <source>
        <dbReference type="EMBL" id="RGX27892.1"/>
    </source>
</evidence>
<name>A0A413FDH7_9FIRM</name>
<dbReference type="InterPro" id="IPR019826">
    <property type="entry name" value="Carboxylesterase_B_AS"/>
</dbReference>
<gene>
    <name evidence="5" type="ORF">DWV29_16295</name>
</gene>
<dbReference type="Pfam" id="PF00135">
    <property type="entry name" value="COesterase"/>
    <property type="match status" value="1"/>
</dbReference>
<sequence length="294" mass="30893">MAGMNHCEVTTKYGSLHGERRKGVSTFRGIPYAKPPVGELRFAPPQPPQPWNGVREAVERAPIAPQPASDLDIPMGPVTLPQSEDCLTLTVNTPDAGASLPVAVWFHGGANVCGGGDLKWYDGGLLARRGNLVTVNVNFRLGALGFMMYPGLNEENLSILDQIAALRWVQENIGDFGGDPNRVTVFGQSAGANAIIHMMSLPETEGLFHRVILQSPSIGRANHTHADACLIGAEVLGLLGIDTAKSAGETAALARAKTPEEILEASVPPPYITPASTTLAATPAAVAISAPARV</sequence>
<evidence type="ECO:0000259" key="4">
    <source>
        <dbReference type="Pfam" id="PF00135"/>
    </source>
</evidence>
<comment type="caution">
    <text evidence="5">The sequence shown here is derived from an EMBL/GenBank/DDBJ whole genome shotgun (WGS) entry which is preliminary data.</text>
</comment>
<feature type="domain" description="Carboxylesterase type B" evidence="4">
    <location>
        <begin position="8"/>
        <end position="267"/>
    </location>
</feature>
<dbReference type="GO" id="GO:0016787">
    <property type="term" value="F:hydrolase activity"/>
    <property type="evidence" value="ECO:0007669"/>
    <property type="project" value="UniProtKB-KW"/>
</dbReference>
<reference evidence="5 6" key="1">
    <citation type="submission" date="2018-08" db="EMBL/GenBank/DDBJ databases">
        <title>A genome reference for cultivated species of the human gut microbiota.</title>
        <authorList>
            <person name="Zou Y."/>
            <person name="Xue W."/>
            <person name="Luo G."/>
        </authorList>
    </citation>
    <scope>NUCLEOTIDE SEQUENCE [LARGE SCALE GENOMIC DNA]</scope>
    <source>
        <strain evidence="5 6">AF04-15</strain>
    </source>
</reference>
<dbReference type="InterPro" id="IPR002018">
    <property type="entry name" value="CarbesteraseB"/>
</dbReference>
<dbReference type="OrthoDB" id="9775851at2"/>
<proteinExistence type="inferred from homology"/>
<evidence type="ECO:0000256" key="2">
    <source>
        <dbReference type="ARBA" id="ARBA00022801"/>
    </source>
</evidence>
<dbReference type="InterPro" id="IPR050309">
    <property type="entry name" value="Type-B_Carboxylest/Lipase"/>
</dbReference>
<evidence type="ECO:0000256" key="3">
    <source>
        <dbReference type="RuleBase" id="RU361235"/>
    </source>
</evidence>
<comment type="similarity">
    <text evidence="1 3">Belongs to the type-B carboxylesterase/lipase family.</text>
</comment>
<evidence type="ECO:0000313" key="6">
    <source>
        <dbReference type="Proteomes" id="UP000283880"/>
    </source>
</evidence>
<protein>
    <recommendedName>
        <fullName evidence="3">Carboxylic ester hydrolase</fullName>
        <ecNumber evidence="3">3.1.1.-</ecNumber>
    </recommendedName>
</protein>
<dbReference type="EC" id="3.1.1.-" evidence="3"/>
<dbReference type="EMBL" id="QSBM01000012">
    <property type="protein sequence ID" value="RGX27892.1"/>
    <property type="molecule type" value="Genomic_DNA"/>
</dbReference>
<dbReference type="PROSITE" id="PS00122">
    <property type="entry name" value="CARBOXYLESTERASE_B_1"/>
    <property type="match status" value="1"/>
</dbReference>
<dbReference type="AlphaFoldDB" id="A0A413FDH7"/>
<dbReference type="SUPFAM" id="SSF53474">
    <property type="entry name" value="alpha/beta-Hydrolases"/>
    <property type="match status" value="1"/>
</dbReference>